<name>A0ABZ0I8A4_9GAMM</name>
<dbReference type="PROSITE" id="PS50005">
    <property type="entry name" value="TPR"/>
    <property type="match status" value="1"/>
</dbReference>
<evidence type="ECO:0000313" key="3">
    <source>
        <dbReference type="EMBL" id="WOJ94804.1"/>
    </source>
</evidence>
<keyword evidence="4" id="KW-1185">Reference proteome</keyword>
<dbReference type="SMART" id="SM00028">
    <property type="entry name" value="TPR"/>
    <property type="match status" value="1"/>
</dbReference>
<reference evidence="3 4" key="1">
    <citation type="submission" date="2023-10" db="EMBL/GenBank/DDBJ databases">
        <title>Two novel species belonging to the OM43/NOR5 clade.</title>
        <authorList>
            <person name="Park M."/>
        </authorList>
    </citation>
    <scope>NUCLEOTIDE SEQUENCE [LARGE SCALE GENOMIC DNA]</scope>
    <source>
        <strain evidence="3 4">IMCC43200</strain>
    </source>
</reference>
<dbReference type="EMBL" id="CP136864">
    <property type="protein sequence ID" value="WOJ94804.1"/>
    <property type="molecule type" value="Genomic_DNA"/>
</dbReference>
<evidence type="ECO:0008006" key="5">
    <source>
        <dbReference type="Google" id="ProtNLM"/>
    </source>
</evidence>
<proteinExistence type="predicted"/>
<feature type="repeat" description="TPR" evidence="1">
    <location>
        <begin position="114"/>
        <end position="147"/>
    </location>
</feature>
<evidence type="ECO:0000256" key="1">
    <source>
        <dbReference type="PROSITE-ProRule" id="PRU00339"/>
    </source>
</evidence>
<protein>
    <recommendedName>
        <fullName evidence="5">Tetratricopeptide repeat protein</fullName>
    </recommendedName>
</protein>
<gene>
    <name evidence="3" type="ORF">R0135_06450</name>
</gene>
<dbReference type="InterPro" id="IPR011990">
    <property type="entry name" value="TPR-like_helical_dom_sf"/>
</dbReference>
<dbReference type="Proteomes" id="UP001626537">
    <property type="component" value="Chromosome"/>
</dbReference>
<accession>A0ABZ0I8A4</accession>
<dbReference type="RefSeq" id="WP_407349437.1">
    <property type="nucleotide sequence ID" value="NZ_CP136864.1"/>
</dbReference>
<feature type="signal peptide" evidence="2">
    <location>
        <begin position="1"/>
        <end position="27"/>
    </location>
</feature>
<feature type="chain" id="PRO_5047274460" description="Tetratricopeptide repeat protein" evidence="2">
    <location>
        <begin position="28"/>
        <end position="165"/>
    </location>
</feature>
<evidence type="ECO:0000313" key="4">
    <source>
        <dbReference type="Proteomes" id="UP001626537"/>
    </source>
</evidence>
<dbReference type="InterPro" id="IPR019734">
    <property type="entry name" value="TPR_rpt"/>
</dbReference>
<evidence type="ECO:0000256" key="2">
    <source>
        <dbReference type="SAM" id="SignalP"/>
    </source>
</evidence>
<keyword evidence="1" id="KW-0802">TPR repeat</keyword>
<keyword evidence="2" id="KW-0732">Signal</keyword>
<organism evidence="3 4">
    <name type="scientific">Congregibacter variabilis</name>
    <dbReference type="NCBI Taxonomy" id="3081200"/>
    <lineage>
        <taxon>Bacteria</taxon>
        <taxon>Pseudomonadati</taxon>
        <taxon>Pseudomonadota</taxon>
        <taxon>Gammaproteobacteria</taxon>
        <taxon>Cellvibrionales</taxon>
        <taxon>Halieaceae</taxon>
        <taxon>Congregibacter</taxon>
    </lineage>
</organism>
<dbReference type="SUPFAM" id="SSF48452">
    <property type="entry name" value="TPR-like"/>
    <property type="match status" value="1"/>
</dbReference>
<dbReference type="Gene3D" id="1.25.40.10">
    <property type="entry name" value="Tetratricopeptide repeat domain"/>
    <property type="match status" value="1"/>
</dbReference>
<sequence>MKIQDKTTAFFGACLIAGNMLCVSAQAQETLIDESLTSRYKMAAVSNRARGNVVLAGDYEKAIEVLDSKGAKQFASSTNLCVAYTMTGELQKADLECGTALKLSQEKAAGRDMAVALSNLGVLKAVSGDLSGARQDFTRALELNRKLSEASDNLQILRDAHASGA</sequence>